<dbReference type="Proteomes" id="UP001597262">
    <property type="component" value="Unassembled WGS sequence"/>
</dbReference>
<keyword evidence="3" id="KW-1185">Reference proteome</keyword>
<proteinExistence type="predicted"/>
<feature type="region of interest" description="Disordered" evidence="1">
    <location>
        <begin position="40"/>
        <end position="107"/>
    </location>
</feature>
<protein>
    <submittedName>
        <fullName evidence="2">Uncharacterized protein</fullName>
    </submittedName>
</protein>
<organism evidence="2 3">
    <name type="scientific">Paenibacillus puldeungensis</name>
    <dbReference type="NCBI Taxonomy" id="696536"/>
    <lineage>
        <taxon>Bacteria</taxon>
        <taxon>Bacillati</taxon>
        <taxon>Bacillota</taxon>
        <taxon>Bacilli</taxon>
        <taxon>Bacillales</taxon>
        <taxon>Paenibacillaceae</taxon>
        <taxon>Paenibacillus</taxon>
    </lineage>
</organism>
<evidence type="ECO:0000256" key="1">
    <source>
        <dbReference type="SAM" id="MobiDB-lite"/>
    </source>
</evidence>
<sequence>MQDKPHALRVNVSTRSEARADKVAAPDGALDVHMYKNKIATSGRGGSRRLTAAEGGGQQRADHDPPVRPLKAAAGPMAPAASRVRVSVRTRPRPIYRPSGGGRSGAG</sequence>
<reference evidence="3" key="1">
    <citation type="journal article" date="2019" name="Int. J. Syst. Evol. Microbiol.">
        <title>The Global Catalogue of Microorganisms (GCM) 10K type strain sequencing project: providing services to taxonomists for standard genome sequencing and annotation.</title>
        <authorList>
            <consortium name="The Broad Institute Genomics Platform"/>
            <consortium name="The Broad Institute Genome Sequencing Center for Infectious Disease"/>
            <person name="Wu L."/>
            <person name="Ma J."/>
        </authorList>
    </citation>
    <scope>NUCLEOTIDE SEQUENCE [LARGE SCALE GENOMIC DNA]</scope>
    <source>
        <strain evidence="3">CCUG 59189</strain>
    </source>
</reference>
<dbReference type="RefSeq" id="WP_379321583.1">
    <property type="nucleotide sequence ID" value="NZ_JBHTLM010000026.1"/>
</dbReference>
<gene>
    <name evidence="2" type="ORF">ACFQ3W_23075</name>
</gene>
<evidence type="ECO:0000313" key="2">
    <source>
        <dbReference type="EMBL" id="MFD1179154.1"/>
    </source>
</evidence>
<name>A0ABW3S362_9BACL</name>
<dbReference type="EMBL" id="JBHTLM010000026">
    <property type="protein sequence ID" value="MFD1179154.1"/>
    <property type="molecule type" value="Genomic_DNA"/>
</dbReference>
<accession>A0ABW3S362</accession>
<feature type="region of interest" description="Disordered" evidence="1">
    <location>
        <begin position="1"/>
        <end position="20"/>
    </location>
</feature>
<evidence type="ECO:0000313" key="3">
    <source>
        <dbReference type="Proteomes" id="UP001597262"/>
    </source>
</evidence>
<feature type="non-terminal residue" evidence="2">
    <location>
        <position position="107"/>
    </location>
</feature>
<comment type="caution">
    <text evidence="2">The sequence shown here is derived from an EMBL/GenBank/DDBJ whole genome shotgun (WGS) entry which is preliminary data.</text>
</comment>
<feature type="compositionally biased region" description="Low complexity" evidence="1">
    <location>
        <begin position="72"/>
        <end position="85"/>
    </location>
</feature>